<feature type="domain" description="F-box" evidence="1">
    <location>
        <begin position="1"/>
        <end position="43"/>
    </location>
</feature>
<dbReference type="PANTHER" id="PTHR31672">
    <property type="entry name" value="BNACNNG10540D PROTEIN"/>
    <property type="match status" value="1"/>
</dbReference>
<dbReference type="PROSITE" id="PS50181">
    <property type="entry name" value="FBOX"/>
    <property type="match status" value="1"/>
</dbReference>
<evidence type="ECO:0000313" key="3">
    <source>
        <dbReference type="Proteomes" id="UP000825935"/>
    </source>
</evidence>
<dbReference type="Gene3D" id="1.20.1280.50">
    <property type="match status" value="1"/>
</dbReference>
<dbReference type="InterPro" id="IPR015915">
    <property type="entry name" value="Kelch-typ_b-propeller"/>
</dbReference>
<keyword evidence="3" id="KW-1185">Reference proteome</keyword>
<dbReference type="AlphaFoldDB" id="A0A8T2SP04"/>
<gene>
    <name evidence="2" type="ORF">KP509_18G025600</name>
</gene>
<reference evidence="2" key="1">
    <citation type="submission" date="2021-08" db="EMBL/GenBank/DDBJ databases">
        <title>WGS assembly of Ceratopteris richardii.</title>
        <authorList>
            <person name="Marchant D.B."/>
            <person name="Chen G."/>
            <person name="Jenkins J."/>
            <person name="Shu S."/>
            <person name="Leebens-Mack J."/>
            <person name="Grimwood J."/>
            <person name="Schmutz J."/>
            <person name="Soltis P."/>
            <person name="Soltis D."/>
            <person name="Chen Z.-H."/>
        </authorList>
    </citation>
    <scope>NUCLEOTIDE SEQUENCE</scope>
    <source>
        <strain evidence="2">Whitten #5841</strain>
        <tissue evidence="2">Leaf</tissue>
    </source>
</reference>
<dbReference type="Proteomes" id="UP000825935">
    <property type="component" value="Chromosome 18"/>
</dbReference>
<dbReference type="InterPro" id="IPR050796">
    <property type="entry name" value="SCF_F-box_component"/>
</dbReference>
<protein>
    <recommendedName>
        <fullName evidence="1">F-box domain-containing protein</fullName>
    </recommendedName>
</protein>
<proteinExistence type="predicted"/>
<dbReference type="InterPro" id="IPR005174">
    <property type="entry name" value="KIB1-4_b-propeller"/>
</dbReference>
<dbReference type="SMART" id="SM00256">
    <property type="entry name" value="FBOX"/>
    <property type="match status" value="1"/>
</dbReference>
<dbReference type="SUPFAM" id="SSF81383">
    <property type="entry name" value="F-box domain"/>
    <property type="match status" value="1"/>
</dbReference>
<dbReference type="Pfam" id="PF00646">
    <property type="entry name" value="F-box"/>
    <property type="match status" value="1"/>
</dbReference>
<name>A0A8T2SP04_CERRI</name>
<accession>A0A8T2SP04</accession>
<dbReference type="InterPro" id="IPR036047">
    <property type="entry name" value="F-box-like_dom_sf"/>
</dbReference>
<evidence type="ECO:0000259" key="1">
    <source>
        <dbReference type="PROSITE" id="PS50181"/>
    </source>
</evidence>
<dbReference type="Pfam" id="PF03478">
    <property type="entry name" value="Beta-prop_KIB1-4"/>
    <property type="match status" value="1"/>
</dbReference>
<dbReference type="SUPFAM" id="SSF117281">
    <property type="entry name" value="Kelch motif"/>
    <property type="match status" value="1"/>
</dbReference>
<dbReference type="OrthoDB" id="692435at2759"/>
<evidence type="ECO:0000313" key="2">
    <source>
        <dbReference type="EMBL" id="KAH7365404.1"/>
    </source>
</evidence>
<dbReference type="InterPro" id="IPR001810">
    <property type="entry name" value="F-box_dom"/>
</dbReference>
<organism evidence="2 3">
    <name type="scientific">Ceratopteris richardii</name>
    <name type="common">Triangle waterfern</name>
    <dbReference type="NCBI Taxonomy" id="49495"/>
    <lineage>
        <taxon>Eukaryota</taxon>
        <taxon>Viridiplantae</taxon>
        <taxon>Streptophyta</taxon>
        <taxon>Embryophyta</taxon>
        <taxon>Tracheophyta</taxon>
        <taxon>Polypodiopsida</taxon>
        <taxon>Polypodiidae</taxon>
        <taxon>Polypodiales</taxon>
        <taxon>Pteridineae</taxon>
        <taxon>Pteridaceae</taxon>
        <taxon>Parkerioideae</taxon>
        <taxon>Ceratopteris</taxon>
    </lineage>
</organism>
<dbReference type="EMBL" id="CM035423">
    <property type="protein sequence ID" value="KAH7365404.1"/>
    <property type="molecule type" value="Genomic_DNA"/>
</dbReference>
<dbReference type="PANTHER" id="PTHR31672:SF2">
    <property type="entry name" value="F-BOX DOMAIN-CONTAINING PROTEIN"/>
    <property type="match status" value="1"/>
</dbReference>
<sequence length="358" mass="40381">MDIPEDILETIFLRLSIFHIARSRAVCRFWNAILRSRVLSLKLAESNTKDWLALFSYSPAQEKRELVLYDDVSCSWHTISLDFLPAVFTDLVAADGGLMCIAGQSHGIYNICVCNPVTRIYKILPYIDEVPHSPAGTMVVNKYEIGEECSYEIAVILVNAIAFISSSCSTWVRFSTPRSLSHNPVIHNGVLYAVEKTRSPYWSFMYTDLYDLYVHDAWWVYRPYRDALLNFLRQPCLLQSVGCFLLVGGLGLSSTTNPCITFTILKLDFNTREWSKAAIMPHEFAVHFLFNQEVSISSQNGRVYFFNKATSSFVVCKLADGRGGPLWCWVEDCPLSSSSNATLLSKGFVLKLGLAHTS</sequence>
<comment type="caution">
    <text evidence="2">The sequence shown here is derived from an EMBL/GenBank/DDBJ whole genome shotgun (WGS) entry which is preliminary data.</text>
</comment>